<proteinExistence type="predicted"/>
<evidence type="ECO:0000313" key="2">
    <source>
        <dbReference type="Proteomes" id="UP000050761"/>
    </source>
</evidence>
<dbReference type="EMBL" id="UZAH01032002">
    <property type="protein sequence ID" value="VDP19048.1"/>
    <property type="molecule type" value="Genomic_DNA"/>
</dbReference>
<reference evidence="1 2" key="1">
    <citation type="submission" date="2018-11" db="EMBL/GenBank/DDBJ databases">
        <authorList>
            <consortium name="Pathogen Informatics"/>
        </authorList>
    </citation>
    <scope>NUCLEOTIDE SEQUENCE [LARGE SCALE GENOMIC DNA]</scope>
</reference>
<dbReference type="WBParaSite" id="HPBE_0002026501-mRNA-1">
    <property type="protein sequence ID" value="HPBE_0002026501-mRNA-1"/>
    <property type="gene ID" value="HPBE_0002026501"/>
</dbReference>
<sequence>MVSAWSGWGQPLHWSELISEFGTRLIHRQPLPDDFALLRYAPLIMRLLGQVAIFAVVCYGIHENDVPEHLRKNFDDNKLILPVSQEFGQEFYANMTTKAFSAVLRSMAQEKMRSLPEPVRVKIERCFAITKDFSDEAVCFVALLDRERRMKKRTRHKILRRIEILVSRRIPQKFVKTSTSKQAFSKRRVPRSIVSKESYDLLPVSNASIVGTLSRHLRKTAALMRGSDSSALRGWRSLVEELAQHRGRSEKQRQLTDMFTSGHRIPQSVLENGQKDSLDGSAKNNNAELRQLDAFLKQGVKLVASAAGNEVGNRSIRILSPRIGTARKDTDEISLLSPDIPISADSRRESPDRSALLELLLELSGATNGMRMALDRLKNDTFQMTKEDVEKTLGKREKRKIDVVQAMEKTYSSNQMESFRNRGFAFMDGRQRRLVYGRASPYHDEGFLRRSRGFRPEQLERKLINVIRLQSMAKSDYGRRMKIDLINSPTIGALFVGKFFTLSHTLTLEMNAVE</sequence>
<gene>
    <name evidence="1" type="ORF">HPBE_LOCUS20264</name>
</gene>
<dbReference type="PANTHER" id="PTHR21523:SF39">
    <property type="entry name" value="MLT-TEN (MLT-10) RELATED"/>
    <property type="match status" value="1"/>
</dbReference>
<dbReference type="Pfam" id="PF04870">
    <property type="entry name" value="Moulting_cycle"/>
    <property type="match status" value="1"/>
</dbReference>
<dbReference type="InterPro" id="IPR006954">
    <property type="entry name" value="Mlt-10-like"/>
</dbReference>
<name>A0A3P8CDU1_HELPZ</name>
<dbReference type="PANTHER" id="PTHR21523">
    <property type="match status" value="1"/>
</dbReference>
<evidence type="ECO:0000313" key="3">
    <source>
        <dbReference type="WBParaSite" id="HPBE_0002026501-mRNA-1"/>
    </source>
</evidence>
<keyword evidence="2" id="KW-1185">Reference proteome</keyword>
<dbReference type="AlphaFoldDB" id="A0A3P8CDU1"/>
<dbReference type="OrthoDB" id="5873772at2759"/>
<dbReference type="Proteomes" id="UP000050761">
    <property type="component" value="Unassembled WGS sequence"/>
</dbReference>
<evidence type="ECO:0000313" key="1">
    <source>
        <dbReference type="EMBL" id="VDP19048.1"/>
    </source>
</evidence>
<accession>A0A3P8CDU1</accession>
<reference evidence="3" key="2">
    <citation type="submission" date="2019-09" db="UniProtKB">
        <authorList>
            <consortium name="WormBaseParasite"/>
        </authorList>
    </citation>
    <scope>IDENTIFICATION</scope>
</reference>
<protein>
    <submittedName>
        <fullName evidence="3">Cyclic nucleotide-binding domain-containing protein</fullName>
    </submittedName>
</protein>
<organism evidence="1">
    <name type="scientific">Heligmosomoides polygyrus</name>
    <name type="common">Parasitic roundworm</name>
    <dbReference type="NCBI Taxonomy" id="6339"/>
    <lineage>
        <taxon>Eukaryota</taxon>
        <taxon>Metazoa</taxon>
        <taxon>Ecdysozoa</taxon>
        <taxon>Nematoda</taxon>
        <taxon>Chromadorea</taxon>
        <taxon>Rhabditida</taxon>
        <taxon>Rhabditina</taxon>
        <taxon>Rhabditomorpha</taxon>
        <taxon>Strongyloidea</taxon>
        <taxon>Heligmosomidae</taxon>
        <taxon>Heligmosomoides</taxon>
    </lineage>
</organism>